<name>A0A840TPT6_9BACT</name>
<evidence type="ECO:0000313" key="3">
    <source>
        <dbReference type="Proteomes" id="UP000557307"/>
    </source>
</evidence>
<dbReference type="AlphaFoldDB" id="A0A840TPT6"/>
<sequence>MIALIALVYLVFFLLCAGITYAAYAIPQKIGYAKQGEVLSKLVGLAFLGLVGAIVFEDQLFSKRDALKLLVEQNISLNDDFELIHNKSMSAPGDYYHTFMLRITPHDKARIIDLITHEKEFKKIGLLTVDLSEQTDRYTGKKQKQHYETDTDFVTELFEPNGEGYAPTWRIIKISKRENTLVFQDIDL</sequence>
<accession>A0A840TPT6</accession>
<evidence type="ECO:0000313" key="2">
    <source>
        <dbReference type="EMBL" id="MBB5285801.1"/>
    </source>
</evidence>
<reference evidence="2 3" key="1">
    <citation type="submission" date="2020-08" db="EMBL/GenBank/DDBJ databases">
        <title>Genomic Encyclopedia of Type Strains, Phase IV (KMG-IV): sequencing the most valuable type-strain genomes for metagenomic binning, comparative biology and taxonomic classification.</title>
        <authorList>
            <person name="Goeker M."/>
        </authorList>
    </citation>
    <scope>NUCLEOTIDE SEQUENCE [LARGE SCALE GENOMIC DNA]</scope>
    <source>
        <strain evidence="2 3">DSM 105074</strain>
    </source>
</reference>
<protein>
    <submittedName>
        <fullName evidence="2">Uncharacterized protein</fullName>
    </submittedName>
</protein>
<comment type="caution">
    <text evidence="2">The sequence shown here is derived from an EMBL/GenBank/DDBJ whole genome shotgun (WGS) entry which is preliminary data.</text>
</comment>
<organism evidence="2 3">
    <name type="scientific">Rhabdobacter roseus</name>
    <dbReference type="NCBI Taxonomy" id="1655419"/>
    <lineage>
        <taxon>Bacteria</taxon>
        <taxon>Pseudomonadati</taxon>
        <taxon>Bacteroidota</taxon>
        <taxon>Cytophagia</taxon>
        <taxon>Cytophagales</taxon>
        <taxon>Cytophagaceae</taxon>
        <taxon>Rhabdobacter</taxon>
    </lineage>
</organism>
<dbReference type="Proteomes" id="UP000557307">
    <property type="component" value="Unassembled WGS sequence"/>
</dbReference>
<gene>
    <name evidence="2" type="ORF">HNQ92_003961</name>
</gene>
<keyword evidence="3" id="KW-1185">Reference proteome</keyword>
<keyword evidence="1" id="KW-1133">Transmembrane helix</keyword>
<dbReference type="RefSeq" id="WP_184176321.1">
    <property type="nucleotide sequence ID" value="NZ_JACHGF010000007.1"/>
</dbReference>
<keyword evidence="1" id="KW-0812">Transmembrane</keyword>
<dbReference type="EMBL" id="JACHGF010000007">
    <property type="protein sequence ID" value="MBB5285801.1"/>
    <property type="molecule type" value="Genomic_DNA"/>
</dbReference>
<feature type="transmembrane region" description="Helical" evidence="1">
    <location>
        <begin position="38"/>
        <end position="56"/>
    </location>
</feature>
<keyword evidence="1" id="KW-0472">Membrane</keyword>
<evidence type="ECO:0000256" key="1">
    <source>
        <dbReference type="SAM" id="Phobius"/>
    </source>
</evidence>
<proteinExistence type="predicted"/>